<proteinExistence type="predicted"/>
<dbReference type="InterPro" id="IPR006694">
    <property type="entry name" value="Fatty_acid_hydroxylase"/>
</dbReference>
<dbReference type="GO" id="GO:0008610">
    <property type="term" value="P:lipid biosynthetic process"/>
    <property type="evidence" value="ECO:0007669"/>
    <property type="project" value="InterPro"/>
</dbReference>
<keyword evidence="4" id="KW-1185">Reference proteome</keyword>
<protein>
    <recommendedName>
        <fullName evidence="2">Fatty acid hydroxylase domain-containing protein</fullName>
    </recommendedName>
</protein>
<dbReference type="Proteomes" id="UP000325755">
    <property type="component" value="Chromosome"/>
</dbReference>
<keyword evidence="1" id="KW-0472">Membrane</keyword>
<evidence type="ECO:0000313" key="4">
    <source>
        <dbReference type="Proteomes" id="UP000325755"/>
    </source>
</evidence>
<dbReference type="InParanoid" id="A0A5Q0BSZ8"/>
<feature type="domain" description="Fatty acid hydroxylase" evidence="2">
    <location>
        <begin position="6"/>
        <end position="147"/>
    </location>
</feature>
<reference evidence="3 4" key="1">
    <citation type="submission" date="2019-09" db="EMBL/GenBank/DDBJ databases">
        <title>Ecophysiology of the spiral-shaped methanotroph Methylospira mobilis as revealed by the complete genome sequence.</title>
        <authorList>
            <person name="Oshkin I.Y."/>
            <person name="Dedysh S.N."/>
            <person name="Miroshnikov K."/>
            <person name="Danilova O.V."/>
            <person name="Hakobyan A."/>
            <person name="Liesack W."/>
        </authorList>
    </citation>
    <scope>NUCLEOTIDE SEQUENCE [LARGE SCALE GENOMIC DNA]</scope>
    <source>
        <strain evidence="3 4">Shm1</strain>
    </source>
</reference>
<evidence type="ECO:0000259" key="2">
    <source>
        <dbReference type="Pfam" id="PF04116"/>
    </source>
</evidence>
<dbReference type="GO" id="GO:0005506">
    <property type="term" value="F:iron ion binding"/>
    <property type="evidence" value="ECO:0007669"/>
    <property type="project" value="InterPro"/>
</dbReference>
<dbReference type="GO" id="GO:0016491">
    <property type="term" value="F:oxidoreductase activity"/>
    <property type="evidence" value="ECO:0007669"/>
    <property type="project" value="InterPro"/>
</dbReference>
<dbReference type="EMBL" id="CP044205">
    <property type="protein sequence ID" value="QFY45208.1"/>
    <property type="molecule type" value="Genomic_DNA"/>
</dbReference>
<dbReference type="KEGG" id="mmob:F6R98_19350"/>
<gene>
    <name evidence="3" type="ORF">F6R98_19350</name>
</gene>
<dbReference type="AlphaFoldDB" id="A0A5Q0BSZ8"/>
<name>A0A5Q0BSZ8_9GAMM</name>
<keyword evidence="1" id="KW-1133">Transmembrane helix</keyword>
<dbReference type="OrthoDB" id="5571491at2"/>
<accession>A0A5Q0BSZ8</accession>
<organism evidence="3 4">
    <name type="scientific">Candidatus Methylospira mobilis</name>
    <dbReference type="NCBI Taxonomy" id="1808979"/>
    <lineage>
        <taxon>Bacteria</taxon>
        <taxon>Pseudomonadati</taxon>
        <taxon>Pseudomonadota</taxon>
        <taxon>Gammaproteobacteria</taxon>
        <taxon>Methylococcales</taxon>
        <taxon>Methylococcaceae</taxon>
        <taxon>Candidatus Methylospira</taxon>
    </lineage>
</organism>
<evidence type="ECO:0000313" key="3">
    <source>
        <dbReference type="EMBL" id="QFY45208.1"/>
    </source>
</evidence>
<evidence type="ECO:0000256" key="1">
    <source>
        <dbReference type="SAM" id="Phobius"/>
    </source>
</evidence>
<sequence>MLGIPLGLLIENAGEWLIHRYVLHGQGKRPDSIWAYHWHEHHRVCQENGMLDHGYQGWPLRWNTQGKEALFLLVVVLGHIPLLMCVPGYVAGMYVGLACYYIRHRKSHLDPDWARRKLPWHYQHHMAQNSEANWCVAWPWFDRVMGSRHEYPISSEEQLPIINKSLSMHG</sequence>
<dbReference type="Pfam" id="PF04116">
    <property type="entry name" value="FA_hydroxylase"/>
    <property type="match status" value="1"/>
</dbReference>
<keyword evidence="1" id="KW-0812">Transmembrane</keyword>
<feature type="transmembrane region" description="Helical" evidence="1">
    <location>
        <begin position="69"/>
        <end position="102"/>
    </location>
</feature>